<evidence type="ECO:0000256" key="1">
    <source>
        <dbReference type="SAM" id="MobiDB-lite"/>
    </source>
</evidence>
<sequence>METNMNWRDVPTFAQGADRCEPTLASLWPPGQQKTPPETEGSRENTGEIARLPLVMIMLVEYTGTSFGIPVPTNGRGQDDQTLNCPLVLSTPVLDASYDVNRQGYLQYSLQTDKP</sequence>
<keyword evidence="3" id="KW-1185">Reference proteome</keyword>
<feature type="region of interest" description="Disordered" evidence="1">
    <location>
        <begin position="19"/>
        <end position="47"/>
    </location>
</feature>
<comment type="caution">
    <text evidence="2">The sequence shown here is derived from an EMBL/GenBank/DDBJ whole genome shotgun (WGS) entry which is preliminary data.</text>
</comment>
<dbReference type="AlphaFoldDB" id="A0AAE0YEV2"/>
<dbReference type="EMBL" id="JAWDGP010006413">
    <property type="protein sequence ID" value="KAK3741608.1"/>
    <property type="molecule type" value="Genomic_DNA"/>
</dbReference>
<proteinExistence type="predicted"/>
<organism evidence="2 3">
    <name type="scientific">Elysia crispata</name>
    <name type="common">lettuce slug</name>
    <dbReference type="NCBI Taxonomy" id="231223"/>
    <lineage>
        <taxon>Eukaryota</taxon>
        <taxon>Metazoa</taxon>
        <taxon>Spiralia</taxon>
        <taxon>Lophotrochozoa</taxon>
        <taxon>Mollusca</taxon>
        <taxon>Gastropoda</taxon>
        <taxon>Heterobranchia</taxon>
        <taxon>Euthyneura</taxon>
        <taxon>Panpulmonata</taxon>
        <taxon>Sacoglossa</taxon>
        <taxon>Placobranchoidea</taxon>
        <taxon>Plakobranchidae</taxon>
        <taxon>Elysia</taxon>
    </lineage>
</organism>
<reference evidence="2" key="1">
    <citation type="journal article" date="2023" name="G3 (Bethesda)">
        <title>A reference genome for the long-term kleptoplast-retaining sea slug Elysia crispata morphotype clarki.</title>
        <authorList>
            <person name="Eastman K.E."/>
            <person name="Pendleton A.L."/>
            <person name="Shaikh M.A."/>
            <person name="Suttiyut T."/>
            <person name="Ogas R."/>
            <person name="Tomko P."/>
            <person name="Gavelis G."/>
            <person name="Widhalm J.R."/>
            <person name="Wisecaver J.H."/>
        </authorList>
    </citation>
    <scope>NUCLEOTIDE SEQUENCE</scope>
    <source>
        <strain evidence="2">ECLA1</strain>
    </source>
</reference>
<evidence type="ECO:0000313" key="2">
    <source>
        <dbReference type="EMBL" id="KAK3741608.1"/>
    </source>
</evidence>
<name>A0AAE0YEV2_9GAST</name>
<accession>A0AAE0YEV2</accession>
<gene>
    <name evidence="2" type="ORF">RRG08_050172</name>
</gene>
<evidence type="ECO:0000313" key="3">
    <source>
        <dbReference type="Proteomes" id="UP001283361"/>
    </source>
</evidence>
<dbReference type="Proteomes" id="UP001283361">
    <property type="component" value="Unassembled WGS sequence"/>
</dbReference>
<protein>
    <submittedName>
        <fullName evidence="2">Uncharacterized protein</fullName>
    </submittedName>
</protein>